<evidence type="ECO:0000256" key="8">
    <source>
        <dbReference type="SAM" id="MobiDB-lite"/>
    </source>
</evidence>
<protein>
    <recommendedName>
        <fullName evidence="6">Magnesium transporter</fullName>
    </recommendedName>
</protein>
<dbReference type="GO" id="GO:0016020">
    <property type="term" value="C:membrane"/>
    <property type="evidence" value="ECO:0007669"/>
    <property type="project" value="UniProtKB-SubCell"/>
</dbReference>
<evidence type="ECO:0000256" key="6">
    <source>
        <dbReference type="RuleBase" id="RU366041"/>
    </source>
</evidence>
<dbReference type="Pfam" id="PF22099">
    <property type="entry name" value="MRS2-like"/>
    <property type="match status" value="1"/>
</dbReference>
<gene>
    <name evidence="9" type="ORF">DARMORV10_A09P08710.1</name>
</gene>
<keyword evidence="6" id="KW-0406">Ion transport</keyword>
<dbReference type="InterPro" id="IPR045863">
    <property type="entry name" value="CorA_TM1_TM2"/>
</dbReference>
<keyword evidence="6" id="KW-0460">Magnesium</keyword>
<keyword evidence="3 6" id="KW-0812">Transmembrane</keyword>
<dbReference type="FunFam" id="2.40.128.330:FF:000001">
    <property type="entry name" value="Magnesium transporter MRS2-1"/>
    <property type="match status" value="1"/>
</dbReference>
<keyword evidence="7" id="KW-0175">Coiled coil</keyword>
<comment type="caution">
    <text evidence="6">Lacks conserved residue(s) required for the propagation of feature annotation.</text>
</comment>
<keyword evidence="6" id="KW-0813">Transport</keyword>
<evidence type="ECO:0000256" key="2">
    <source>
        <dbReference type="ARBA" id="ARBA00007535"/>
    </source>
</evidence>
<evidence type="ECO:0000256" key="3">
    <source>
        <dbReference type="ARBA" id="ARBA00022692"/>
    </source>
</evidence>
<feature type="transmembrane region" description="Helical" evidence="6">
    <location>
        <begin position="292"/>
        <end position="319"/>
    </location>
</feature>
<keyword evidence="5 6" id="KW-0472">Membrane</keyword>
<feature type="coiled-coil region" evidence="7">
    <location>
        <begin position="187"/>
        <end position="214"/>
    </location>
</feature>
<dbReference type="InterPro" id="IPR039204">
    <property type="entry name" value="MRS2-like"/>
</dbReference>
<dbReference type="CDD" id="cd12823">
    <property type="entry name" value="Mrs2_Mfm1p-like"/>
    <property type="match status" value="1"/>
</dbReference>
<proteinExistence type="inferred from homology"/>
<comment type="similarity">
    <text evidence="2 6">Belongs to the CorA metal ion transporter (MIT) (TC 1.A.35.5) family.</text>
</comment>
<name>A0A816NNF3_BRANA</name>
<dbReference type="PANTHER" id="PTHR13890">
    <property type="entry name" value="RNA SPLICING PROTEIN MRS2, MITOCHONDRIAL"/>
    <property type="match status" value="1"/>
</dbReference>
<evidence type="ECO:0000256" key="5">
    <source>
        <dbReference type="ARBA" id="ARBA00023136"/>
    </source>
</evidence>
<reference evidence="9" key="1">
    <citation type="submission" date="2021-01" db="EMBL/GenBank/DDBJ databases">
        <authorList>
            <consortium name="Genoscope - CEA"/>
            <person name="William W."/>
        </authorList>
    </citation>
    <scope>NUCLEOTIDE SEQUENCE</scope>
</reference>
<comment type="function">
    <text evidence="6">Magnesium transporter that may mediate the influx of magnesium.</text>
</comment>
<comment type="subcellular location">
    <subcellularLocation>
        <location evidence="1 6">Membrane</location>
        <topology evidence="1 6">Multi-pass membrane protein</topology>
    </subcellularLocation>
</comment>
<dbReference type="AlphaFoldDB" id="A0A816NNF3"/>
<accession>A0A816NNF3</accession>
<dbReference type="Proteomes" id="UP001295469">
    <property type="component" value="Chromosome A09"/>
</dbReference>
<dbReference type="Gene3D" id="2.40.128.330">
    <property type="match status" value="1"/>
</dbReference>
<evidence type="ECO:0000313" key="9">
    <source>
        <dbReference type="EMBL" id="CAF2037320.1"/>
    </source>
</evidence>
<dbReference type="Gene3D" id="1.20.58.340">
    <property type="entry name" value="Magnesium transport protein CorA, transmembrane region"/>
    <property type="match status" value="1"/>
</dbReference>
<feature type="region of interest" description="Disordered" evidence="8">
    <location>
        <begin position="108"/>
        <end position="137"/>
    </location>
</feature>
<keyword evidence="4 6" id="KW-1133">Transmembrane helix</keyword>
<dbReference type="GO" id="GO:0015095">
    <property type="term" value="F:magnesium ion transmembrane transporter activity"/>
    <property type="evidence" value="ECO:0007669"/>
    <property type="project" value="UniProtKB-ARBA"/>
</dbReference>
<evidence type="ECO:0000256" key="4">
    <source>
        <dbReference type="ARBA" id="ARBA00022989"/>
    </source>
</evidence>
<dbReference type="PANTHER" id="PTHR13890:SF31">
    <property type="entry name" value="MAGNESIUM TRANSPORTER MRS2-2-RELATED"/>
    <property type="match status" value="1"/>
</dbReference>
<evidence type="ECO:0000256" key="1">
    <source>
        <dbReference type="ARBA" id="ARBA00004141"/>
    </source>
</evidence>
<dbReference type="EMBL" id="HG994363">
    <property type="protein sequence ID" value="CAF2037320.1"/>
    <property type="molecule type" value="Genomic_DNA"/>
</dbReference>
<organism evidence="9">
    <name type="scientific">Brassica napus</name>
    <name type="common">Rape</name>
    <dbReference type="NCBI Taxonomy" id="3708"/>
    <lineage>
        <taxon>Eukaryota</taxon>
        <taxon>Viridiplantae</taxon>
        <taxon>Streptophyta</taxon>
        <taxon>Embryophyta</taxon>
        <taxon>Tracheophyta</taxon>
        <taxon>Spermatophyta</taxon>
        <taxon>Magnoliopsida</taxon>
        <taxon>eudicotyledons</taxon>
        <taxon>Gunneridae</taxon>
        <taxon>Pentapetalae</taxon>
        <taxon>rosids</taxon>
        <taxon>malvids</taxon>
        <taxon>Brassicales</taxon>
        <taxon>Brassicaceae</taxon>
        <taxon>Brassiceae</taxon>
        <taxon>Brassica</taxon>
    </lineage>
</organism>
<feature type="compositionally biased region" description="Basic and acidic residues" evidence="8">
    <location>
        <begin position="108"/>
        <end position="131"/>
    </location>
</feature>
<sequence>MAHNSVNVVATKTKPQSSRSWVSIVATGESEALDVDKYAIMHRVQIHARDLRILDPNLSYPSTILGRERAIVLNLEHIKAIITSEEVLLRDPSDEHVIPVVKELERRLPVGNEEHHGQGDGKESSNAHNDADAGEEDESPFEFRALEVFLEAICSFLAARTTELETAAYPALDELTSKISSRNLDRVRKLKSAMTRLTARVQKVRDELEQLLDDDDDMADLYLSRKLFSASSASTSPNYYLTSPTIGSKISRASRASLATVRGDENDVEELEMLLEAYFMQIDSTLNRLTTVIFLLLHCVFFYSLKTFLLPALNFYLFLVQLREYIDDTEDYINIQLDNHRNQLIQLELVLSSGTVCSSFYSLVAGIFGMNIPYTWNNDHGYMFKYVVIGTGMCCVILFVFIMSHARYKGLVGS</sequence>
<feature type="transmembrane region" description="Helical" evidence="6">
    <location>
        <begin position="349"/>
        <end position="370"/>
    </location>
</feature>
<dbReference type="SUPFAM" id="SSF144083">
    <property type="entry name" value="Magnesium transport protein CorA, transmembrane region"/>
    <property type="match status" value="1"/>
</dbReference>
<evidence type="ECO:0000256" key="7">
    <source>
        <dbReference type="SAM" id="Coils"/>
    </source>
</evidence>
<feature type="transmembrane region" description="Helical" evidence="6">
    <location>
        <begin position="382"/>
        <end position="402"/>
    </location>
</feature>